<keyword evidence="2 3" id="KW-0040">ANK repeat</keyword>
<dbReference type="SUPFAM" id="SSF48403">
    <property type="entry name" value="Ankyrin repeat"/>
    <property type="match status" value="1"/>
</dbReference>
<dbReference type="AlphaFoldDB" id="A0AAN7BFJ0"/>
<organism evidence="5 6">
    <name type="scientific">Podospora fimiseda</name>
    <dbReference type="NCBI Taxonomy" id="252190"/>
    <lineage>
        <taxon>Eukaryota</taxon>
        <taxon>Fungi</taxon>
        <taxon>Dikarya</taxon>
        <taxon>Ascomycota</taxon>
        <taxon>Pezizomycotina</taxon>
        <taxon>Sordariomycetes</taxon>
        <taxon>Sordariomycetidae</taxon>
        <taxon>Sordariales</taxon>
        <taxon>Podosporaceae</taxon>
        <taxon>Podospora</taxon>
    </lineage>
</organism>
<dbReference type="InterPro" id="IPR036770">
    <property type="entry name" value="Ankyrin_rpt-contain_sf"/>
</dbReference>
<reference evidence="5" key="2">
    <citation type="submission" date="2023-05" db="EMBL/GenBank/DDBJ databases">
        <authorList>
            <consortium name="Lawrence Berkeley National Laboratory"/>
            <person name="Steindorff A."/>
            <person name="Hensen N."/>
            <person name="Bonometti L."/>
            <person name="Westerberg I."/>
            <person name="Brannstrom I.O."/>
            <person name="Guillou S."/>
            <person name="Cros-Aarteil S."/>
            <person name="Calhoun S."/>
            <person name="Haridas S."/>
            <person name="Kuo A."/>
            <person name="Mondo S."/>
            <person name="Pangilinan J."/>
            <person name="Riley R."/>
            <person name="Labutti K."/>
            <person name="Andreopoulos B."/>
            <person name="Lipzen A."/>
            <person name="Chen C."/>
            <person name="Yanf M."/>
            <person name="Daum C."/>
            <person name="Ng V."/>
            <person name="Clum A."/>
            <person name="Ohm R."/>
            <person name="Martin F."/>
            <person name="Silar P."/>
            <person name="Natvig D."/>
            <person name="Lalanne C."/>
            <person name="Gautier V."/>
            <person name="Ament-Velasquez S.L."/>
            <person name="Kruys A."/>
            <person name="Hutchinson M.I."/>
            <person name="Powell A.J."/>
            <person name="Barry K."/>
            <person name="Miller A.N."/>
            <person name="Grigoriev I.V."/>
            <person name="Debuchy R."/>
            <person name="Gladieux P."/>
            <person name="Thoren M.H."/>
            <person name="Johannesson H."/>
        </authorList>
    </citation>
    <scope>NUCLEOTIDE SEQUENCE</scope>
    <source>
        <strain evidence="5">CBS 990.96</strain>
    </source>
</reference>
<feature type="compositionally biased region" description="Pro residues" evidence="4">
    <location>
        <begin position="542"/>
        <end position="565"/>
    </location>
</feature>
<dbReference type="InterPro" id="IPR051637">
    <property type="entry name" value="Ank_repeat_dom-contain_49"/>
</dbReference>
<reference evidence="5" key="1">
    <citation type="journal article" date="2023" name="Mol. Phylogenet. Evol.">
        <title>Genome-scale phylogeny and comparative genomics of the fungal order Sordariales.</title>
        <authorList>
            <person name="Hensen N."/>
            <person name="Bonometti L."/>
            <person name="Westerberg I."/>
            <person name="Brannstrom I.O."/>
            <person name="Guillou S."/>
            <person name="Cros-Aarteil S."/>
            <person name="Calhoun S."/>
            <person name="Haridas S."/>
            <person name="Kuo A."/>
            <person name="Mondo S."/>
            <person name="Pangilinan J."/>
            <person name="Riley R."/>
            <person name="LaButti K."/>
            <person name="Andreopoulos B."/>
            <person name="Lipzen A."/>
            <person name="Chen C."/>
            <person name="Yan M."/>
            <person name="Daum C."/>
            <person name="Ng V."/>
            <person name="Clum A."/>
            <person name="Steindorff A."/>
            <person name="Ohm R.A."/>
            <person name="Martin F."/>
            <person name="Silar P."/>
            <person name="Natvig D.O."/>
            <person name="Lalanne C."/>
            <person name="Gautier V."/>
            <person name="Ament-Velasquez S.L."/>
            <person name="Kruys A."/>
            <person name="Hutchinson M.I."/>
            <person name="Powell A.J."/>
            <person name="Barry K."/>
            <person name="Miller A.N."/>
            <person name="Grigoriev I.V."/>
            <person name="Debuchy R."/>
            <person name="Gladieux P."/>
            <person name="Hiltunen Thoren M."/>
            <person name="Johannesson H."/>
        </authorList>
    </citation>
    <scope>NUCLEOTIDE SEQUENCE</scope>
    <source>
        <strain evidence="5">CBS 990.96</strain>
    </source>
</reference>
<dbReference type="PANTHER" id="PTHR24180">
    <property type="entry name" value="CYCLIN-DEPENDENT KINASE INHIBITOR 2C-RELATED"/>
    <property type="match status" value="1"/>
</dbReference>
<keyword evidence="6" id="KW-1185">Reference proteome</keyword>
<dbReference type="SMART" id="SM00248">
    <property type="entry name" value="ANK"/>
    <property type="match status" value="7"/>
</dbReference>
<feature type="repeat" description="ANK" evidence="3">
    <location>
        <begin position="429"/>
        <end position="462"/>
    </location>
</feature>
<dbReference type="PROSITE" id="PS50088">
    <property type="entry name" value="ANK_REPEAT"/>
    <property type="match status" value="4"/>
</dbReference>
<dbReference type="Proteomes" id="UP001301958">
    <property type="component" value="Unassembled WGS sequence"/>
</dbReference>
<gene>
    <name evidence="5" type="ORF">QBC38DRAFT_504716</name>
</gene>
<feature type="repeat" description="ANK" evidence="3">
    <location>
        <begin position="363"/>
        <end position="395"/>
    </location>
</feature>
<dbReference type="Gene3D" id="1.25.40.20">
    <property type="entry name" value="Ankyrin repeat-containing domain"/>
    <property type="match status" value="3"/>
</dbReference>
<feature type="region of interest" description="Disordered" evidence="4">
    <location>
        <begin position="523"/>
        <end position="565"/>
    </location>
</feature>
<dbReference type="EMBL" id="MU865527">
    <property type="protein sequence ID" value="KAK4221647.1"/>
    <property type="molecule type" value="Genomic_DNA"/>
</dbReference>
<dbReference type="PANTHER" id="PTHR24180:SF45">
    <property type="entry name" value="POLY [ADP-RIBOSE] POLYMERASE TANKYRASE"/>
    <property type="match status" value="1"/>
</dbReference>
<evidence type="ECO:0000256" key="1">
    <source>
        <dbReference type="ARBA" id="ARBA00022737"/>
    </source>
</evidence>
<dbReference type="SUPFAM" id="SSF81301">
    <property type="entry name" value="Nucleotidyltransferase"/>
    <property type="match status" value="1"/>
</dbReference>
<accession>A0AAN7BFJ0</accession>
<evidence type="ECO:0000256" key="2">
    <source>
        <dbReference type="ARBA" id="ARBA00023043"/>
    </source>
</evidence>
<keyword evidence="1" id="KW-0677">Repeat</keyword>
<protein>
    <submittedName>
        <fullName evidence="5">Ankyrin repeat-containing domain protein</fullName>
    </submittedName>
</protein>
<feature type="repeat" description="ANK" evidence="3">
    <location>
        <begin position="463"/>
        <end position="496"/>
    </location>
</feature>
<comment type="caution">
    <text evidence="5">The sequence shown here is derived from an EMBL/GenBank/DDBJ whole genome shotgun (WGS) entry which is preliminary data.</text>
</comment>
<dbReference type="InterPro" id="IPR002110">
    <property type="entry name" value="Ankyrin_rpt"/>
</dbReference>
<dbReference type="InterPro" id="IPR043519">
    <property type="entry name" value="NT_sf"/>
</dbReference>
<evidence type="ECO:0000256" key="4">
    <source>
        <dbReference type="SAM" id="MobiDB-lite"/>
    </source>
</evidence>
<dbReference type="Gene3D" id="3.30.460.10">
    <property type="entry name" value="Beta Polymerase, domain 2"/>
    <property type="match status" value="1"/>
</dbReference>
<dbReference type="Pfam" id="PF12796">
    <property type="entry name" value="Ank_2"/>
    <property type="match status" value="2"/>
</dbReference>
<evidence type="ECO:0000313" key="5">
    <source>
        <dbReference type="EMBL" id="KAK4221647.1"/>
    </source>
</evidence>
<feature type="repeat" description="ANK" evidence="3">
    <location>
        <begin position="396"/>
        <end position="428"/>
    </location>
</feature>
<sequence>MTSNPTPSPEAQCIQKVKSFLVEYKKPQTQKLFQDLAEVTKQRCEELLSALNIKGIVTSRYKKYESLETKLIGMAKDPEFVQWSQSAGGGGGDPRRGRSVYEHPDMGDLAGVRIGLFFPDDIATVGKKINETFDIAHTFGSVIDTSRSAPSGRNVDVQKHGEGRWTSEGPDGKPDHWEHYGYKSWQVVVTWKRSQPASVNAGVIGPLMKIFGSQPPPRIEIQVGTIVTQAWAEVQHNIIYKNPNNIKTTATMKRMIDAINGLAITTDIMLRELQRSQIRAEKEAAEWRKLRKSPQYYNLMAQACTRGDLGTVRSLLQKGIDVNMTSQEGKSVLWPACGYGHINIVQELLRQEGIKINIRSTDDEKTPLFAAAVSGEDDIVKLLIQQGSDVNIKDKNGQTALFSPCEKGDSLVVAALVGGGIDVNVKDKRGLAALHIAAEKGHDAVVGQLLRKEGLDVNVRESNGRTPLHIASKYGQEKVVRQLLASRRVEVNAKDHSGATALDCASIYAKHKIVAILEAAGTGDQARQRAPSSRPQASANPPTRPSTNPPTRPSTNPPTRPSTSR</sequence>
<feature type="compositionally biased region" description="Polar residues" evidence="4">
    <location>
        <begin position="530"/>
        <end position="539"/>
    </location>
</feature>
<feature type="compositionally biased region" description="Basic and acidic residues" evidence="4">
    <location>
        <begin position="156"/>
        <end position="172"/>
    </location>
</feature>
<name>A0AAN7BFJ0_9PEZI</name>
<proteinExistence type="predicted"/>
<evidence type="ECO:0000313" key="6">
    <source>
        <dbReference type="Proteomes" id="UP001301958"/>
    </source>
</evidence>
<feature type="region of interest" description="Disordered" evidence="4">
    <location>
        <begin position="147"/>
        <end position="172"/>
    </location>
</feature>
<dbReference type="PROSITE" id="PS50297">
    <property type="entry name" value="ANK_REP_REGION"/>
    <property type="match status" value="3"/>
</dbReference>
<evidence type="ECO:0000256" key="3">
    <source>
        <dbReference type="PROSITE-ProRule" id="PRU00023"/>
    </source>
</evidence>